<evidence type="ECO:0000313" key="2">
    <source>
        <dbReference type="Proteomes" id="UP000054383"/>
    </source>
</evidence>
<sequence length="198" mass="21891">MPSSVCHMALDLHHGIEVHVGETKVCNFDNPPRTIGARNIRGSTIVIIYSGLGAIMANIAPARDSELSRDVEDGTQHAREHMQQVLDCYHEHKDRLFGTGVEASCVVYAAVYRSPRDITPDGLSVCLPHQMAGIGVELATIGFEPLFKFYLFTEQRRSSLSRGTAMVDGRGFVVAVYLDDRTTHVIETPRAAADRLRR</sequence>
<protein>
    <submittedName>
        <fullName evidence="1">Uncharacterized protein</fullName>
    </submittedName>
</protein>
<dbReference type="AlphaFoldDB" id="A0A0U1M6P8"/>
<proteinExistence type="predicted"/>
<dbReference type="Proteomes" id="UP000054383">
    <property type="component" value="Unassembled WGS sequence"/>
</dbReference>
<name>A0A0U1M6P8_TALIS</name>
<keyword evidence="2" id="KW-1185">Reference proteome</keyword>
<accession>A0A0U1M6P8</accession>
<organism evidence="1 2">
    <name type="scientific">Talaromyces islandicus</name>
    <name type="common">Penicillium islandicum</name>
    <dbReference type="NCBI Taxonomy" id="28573"/>
    <lineage>
        <taxon>Eukaryota</taxon>
        <taxon>Fungi</taxon>
        <taxon>Dikarya</taxon>
        <taxon>Ascomycota</taxon>
        <taxon>Pezizomycotina</taxon>
        <taxon>Eurotiomycetes</taxon>
        <taxon>Eurotiomycetidae</taxon>
        <taxon>Eurotiales</taxon>
        <taxon>Trichocomaceae</taxon>
        <taxon>Talaromyces</taxon>
        <taxon>Talaromyces sect. Islandici</taxon>
    </lineage>
</organism>
<dbReference type="EMBL" id="CVMT01000009">
    <property type="protein sequence ID" value="CRG91274.1"/>
    <property type="molecule type" value="Genomic_DNA"/>
</dbReference>
<reference evidence="1 2" key="1">
    <citation type="submission" date="2015-04" db="EMBL/GenBank/DDBJ databases">
        <authorList>
            <person name="Syromyatnikov M.Y."/>
            <person name="Popov V.N."/>
        </authorList>
    </citation>
    <scope>NUCLEOTIDE SEQUENCE [LARGE SCALE GENOMIC DNA]</scope>
    <source>
        <strain evidence="1">WF-38-12</strain>
    </source>
</reference>
<gene>
    <name evidence="1" type="ORF">PISL3812_08322</name>
</gene>
<evidence type="ECO:0000313" key="1">
    <source>
        <dbReference type="EMBL" id="CRG91274.1"/>
    </source>
</evidence>
<dbReference type="OrthoDB" id="5368615at2759"/>